<reference evidence="1" key="1">
    <citation type="submission" date="2023-11" db="EMBL/GenBank/DDBJ databases">
        <authorList>
            <person name="De Vega J J."/>
            <person name="De Vega J J."/>
        </authorList>
    </citation>
    <scope>NUCLEOTIDE SEQUENCE</scope>
</reference>
<accession>A0AAD2HLK8</accession>
<organism evidence="1 2">
    <name type="scientific">Mycena citricolor</name>
    <dbReference type="NCBI Taxonomy" id="2018698"/>
    <lineage>
        <taxon>Eukaryota</taxon>
        <taxon>Fungi</taxon>
        <taxon>Dikarya</taxon>
        <taxon>Basidiomycota</taxon>
        <taxon>Agaricomycotina</taxon>
        <taxon>Agaricomycetes</taxon>
        <taxon>Agaricomycetidae</taxon>
        <taxon>Agaricales</taxon>
        <taxon>Marasmiineae</taxon>
        <taxon>Mycenaceae</taxon>
        <taxon>Mycena</taxon>
    </lineage>
</organism>
<dbReference type="EMBL" id="CAVNYO010000421">
    <property type="protein sequence ID" value="CAK5278226.1"/>
    <property type="molecule type" value="Genomic_DNA"/>
</dbReference>
<comment type="caution">
    <text evidence="1">The sequence shown here is derived from an EMBL/GenBank/DDBJ whole genome shotgun (WGS) entry which is preliminary data.</text>
</comment>
<proteinExistence type="predicted"/>
<dbReference type="Proteomes" id="UP001295794">
    <property type="component" value="Unassembled WGS sequence"/>
</dbReference>
<evidence type="ECO:0000313" key="1">
    <source>
        <dbReference type="EMBL" id="CAK5278226.1"/>
    </source>
</evidence>
<gene>
    <name evidence="1" type="ORF">MYCIT1_LOCUS27516</name>
</gene>
<protein>
    <submittedName>
        <fullName evidence="1">Uncharacterized protein</fullName>
    </submittedName>
</protein>
<name>A0AAD2HLK8_9AGAR</name>
<evidence type="ECO:0000313" key="2">
    <source>
        <dbReference type="Proteomes" id="UP001295794"/>
    </source>
</evidence>
<keyword evidence="2" id="KW-1185">Reference proteome</keyword>
<dbReference type="AlphaFoldDB" id="A0AAD2HLK8"/>
<sequence length="324" mass="36116">MIIDEKTAMQIPPPPPYASANVVPINTAPPPFPHTRAKPTLLSLPPHILLQIIYMTFPQTHGIDSGKLERQRRTLYWLSDSLRLVSRTLYVGAFLQHQSTWRRLSHPAQACMHVLRSAYLPAYQSLIRVPYSSDPFPVVAQSAFPSTTGATDIHLSTGHRETTILDLFIALKVREDVWADETELYLERDESFRDLFDLSQPRSRLEDLVNLYGVREGVVCGDGCCTPVTPSSPSSSPTTGMFRPASTPVTRPISGIVRARSKKPAPVPFSALSVSFSTRKVGLQLESAGKSKRTILDIARSRNERLEVAAQHLVRGLAEWLQQR</sequence>